<dbReference type="PANTHER" id="PTHR12442:SF26">
    <property type="entry name" value="CYTOPLASMIC DYNEIN 2 INTERMEDIATE CHAIN 2"/>
    <property type="match status" value="1"/>
</dbReference>
<dbReference type="PANTHER" id="PTHR12442">
    <property type="entry name" value="DYNEIN INTERMEDIATE CHAIN"/>
    <property type="match status" value="1"/>
</dbReference>
<organism evidence="5 6">
    <name type="scientific">Cryptotermes secundus</name>
    <dbReference type="NCBI Taxonomy" id="105785"/>
    <lineage>
        <taxon>Eukaryota</taxon>
        <taxon>Metazoa</taxon>
        <taxon>Ecdysozoa</taxon>
        <taxon>Arthropoda</taxon>
        <taxon>Hexapoda</taxon>
        <taxon>Insecta</taxon>
        <taxon>Pterygota</taxon>
        <taxon>Neoptera</taxon>
        <taxon>Polyneoptera</taxon>
        <taxon>Dictyoptera</taxon>
        <taxon>Blattodea</taxon>
        <taxon>Blattoidea</taxon>
        <taxon>Termitoidae</taxon>
        <taxon>Kalotermitidae</taxon>
        <taxon>Cryptotermitinae</taxon>
        <taxon>Cryptotermes</taxon>
    </lineage>
</organism>
<dbReference type="InterPro" id="IPR036322">
    <property type="entry name" value="WD40_repeat_dom_sf"/>
</dbReference>
<keyword evidence="4" id="KW-0677">Repeat</keyword>
<name>A0A2J7PGA4_9NEOP</name>
<evidence type="ECO:0000313" key="5">
    <source>
        <dbReference type="EMBL" id="PNF15362.1"/>
    </source>
</evidence>
<dbReference type="AlphaFoldDB" id="A0A2J7PGA4"/>
<accession>A0A2J7PGA4</accession>
<comment type="caution">
    <text evidence="5">The sequence shown here is derived from an EMBL/GenBank/DDBJ whole genome shotgun (WGS) entry which is preliminary data.</text>
</comment>
<feature type="non-terminal residue" evidence="5">
    <location>
        <position position="368"/>
    </location>
</feature>
<protein>
    <submittedName>
        <fullName evidence="5">Uncharacterized protein</fullName>
    </submittedName>
</protein>
<dbReference type="Gene3D" id="2.130.10.10">
    <property type="entry name" value="YVTN repeat-like/Quinoprotein amine dehydrogenase"/>
    <property type="match status" value="1"/>
</dbReference>
<dbReference type="GO" id="GO:0005868">
    <property type="term" value="C:cytoplasmic dynein complex"/>
    <property type="evidence" value="ECO:0007669"/>
    <property type="project" value="TreeGrafter"/>
</dbReference>
<keyword evidence="2" id="KW-0963">Cytoplasm</keyword>
<dbReference type="InterPro" id="IPR050687">
    <property type="entry name" value="Dynein_IC"/>
</dbReference>
<dbReference type="SMART" id="SM00320">
    <property type="entry name" value="WD40"/>
    <property type="match status" value="2"/>
</dbReference>
<keyword evidence="6" id="KW-1185">Reference proteome</keyword>
<dbReference type="Proteomes" id="UP000235965">
    <property type="component" value="Unassembled WGS sequence"/>
</dbReference>
<evidence type="ECO:0000256" key="2">
    <source>
        <dbReference type="ARBA" id="ARBA00022490"/>
    </source>
</evidence>
<dbReference type="GO" id="GO:0097014">
    <property type="term" value="C:ciliary plasm"/>
    <property type="evidence" value="ECO:0007669"/>
    <property type="project" value="TreeGrafter"/>
</dbReference>
<dbReference type="GO" id="GO:0042073">
    <property type="term" value="P:intraciliary transport"/>
    <property type="evidence" value="ECO:0007669"/>
    <property type="project" value="TreeGrafter"/>
</dbReference>
<evidence type="ECO:0000256" key="4">
    <source>
        <dbReference type="ARBA" id="ARBA00022737"/>
    </source>
</evidence>
<proteinExistence type="predicted"/>
<comment type="subcellular location">
    <subcellularLocation>
        <location evidence="1">Cytoplasm</location>
    </subcellularLocation>
</comment>
<dbReference type="GO" id="GO:0045503">
    <property type="term" value="F:dynein light chain binding"/>
    <property type="evidence" value="ECO:0007669"/>
    <property type="project" value="TreeGrafter"/>
</dbReference>
<dbReference type="GO" id="GO:0045504">
    <property type="term" value="F:dynein heavy chain binding"/>
    <property type="evidence" value="ECO:0007669"/>
    <property type="project" value="TreeGrafter"/>
</dbReference>
<evidence type="ECO:0000256" key="3">
    <source>
        <dbReference type="ARBA" id="ARBA00022574"/>
    </source>
</evidence>
<dbReference type="SUPFAM" id="SSF50978">
    <property type="entry name" value="WD40 repeat-like"/>
    <property type="match status" value="1"/>
</dbReference>
<evidence type="ECO:0000256" key="1">
    <source>
        <dbReference type="ARBA" id="ARBA00004496"/>
    </source>
</evidence>
<reference evidence="5 6" key="1">
    <citation type="submission" date="2017-12" db="EMBL/GenBank/DDBJ databases">
        <title>Hemimetabolous genomes reveal molecular basis of termite eusociality.</title>
        <authorList>
            <person name="Harrison M.C."/>
            <person name="Jongepier E."/>
            <person name="Robertson H.M."/>
            <person name="Arning N."/>
            <person name="Bitard-Feildel T."/>
            <person name="Chao H."/>
            <person name="Childers C.P."/>
            <person name="Dinh H."/>
            <person name="Doddapaneni H."/>
            <person name="Dugan S."/>
            <person name="Gowin J."/>
            <person name="Greiner C."/>
            <person name="Han Y."/>
            <person name="Hu H."/>
            <person name="Hughes D.S.T."/>
            <person name="Huylmans A.-K."/>
            <person name="Kemena C."/>
            <person name="Kremer L.P.M."/>
            <person name="Lee S.L."/>
            <person name="Lopez-Ezquerra A."/>
            <person name="Mallet L."/>
            <person name="Monroy-Kuhn J.M."/>
            <person name="Moser A."/>
            <person name="Murali S.C."/>
            <person name="Muzny D.M."/>
            <person name="Otani S."/>
            <person name="Piulachs M.-D."/>
            <person name="Poelchau M."/>
            <person name="Qu J."/>
            <person name="Schaub F."/>
            <person name="Wada-Katsumata A."/>
            <person name="Worley K.C."/>
            <person name="Xie Q."/>
            <person name="Ylla G."/>
            <person name="Poulsen M."/>
            <person name="Gibbs R.A."/>
            <person name="Schal C."/>
            <person name="Richards S."/>
            <person name="Belles X."/>
            <person name="Korb J."/>
            <person name="Bornberg-Bauer E."/>
        </authorList>
    </citation>
    <scope>NUCLEOTIDE SEQUENCE [LARGE SCALE GENOMIC DNA]</scope>
    <source>
        <tissue evidence="5">Whole body</tissue>
    </source>
</reference>
<evidence type="ECO:0000313" key="6">
    <source>
        <dbReference type="Proteomes" id="UP000235965"/>
    </source>
</evidence>
<dbReference type="InterPro" id="IPR015943">
    <property type="entry name" value="WD40/YVTN_repeat-like_dom_sf"/>
</dbReference>
<gene>
    <name evidence="5" type="ORF">B7P43_G00998</name>
</gene>
<keyword evidence="3" id="KW-0853">WD repeat</keyword>
<dbReference type="InterPro" id="IPR001680">
    <property type="entry name" value="WD40_rpt"/>
</dbReference>
<dbReference type="OrthoDB" id="445052at2759"/>
<sequence length="368" mass="39930">MFSDESFDAVGFPSCWKTERELQDEGIQTTVTSYSEQESQSSVSKCVETQTDNVQPELMMAENVDYDKLAAFLSCICPKVITELDKMSRSRAFDGYEPIEDDADGGVRKLHTLQVPNITSQSKMKVSSLSWSCTGAVVAFACSHSEHESWCDHSGNVHLFNINRQDFSDSAPSKTLETRSCVTSLSAHPYEPSILAAGTFSGEVLIWNLQKDDDCLISSSANVPGAHRDAVSQVSWVRNLDPTQQWPVLVSAGHDGRVLVWQIGTHSGTIQLREGFVILLEHIKYTGPGKSVPSPVGGAGIDMELGVTCFSFTAQDLTTFVVGVDGGGLLLCSTVAAKPAPGCLSSVDIRERHMVPLGILNPRILGKR</sequence>
<dbReference type="EMBL" id="NEVH01025635">
    <property type="protein sequence ID" value="PNF15362.1"/>
    <property type="molecule type" value="Genomic_DNA"/>
</dbReference>